<organism evidence="1 2">
    <name type="scientific">Streptococcus oralis</name>
    <dbReference type="NCBI Taxonomy" id="1303"/>
    <lineage>
        <taxon>Bacteria</taxon>
        <taxon>Bacillati</taxon>
        <taxon>Bacillota</taxon>
        <taxon>Bacilli</taxon>
        <taxon>Lactobacillales</taxon>
        <taxon>Streptococcaceae</taxon>
        <taxon>Streptococcus</taxon>
    </lineage>
</organism>
<protein>
    <submittedName>
        <fullName evidence="1">Uncharacterized protein</fullName>
    </submittedName>
</protein>
<sequence length="143" mass="16943">MWNTLRTCAGCTSTCWGHFRKLWTVSRSDWGAVLIYAFDCDWIWVSNKLFVWGEGYSSVWCNRVSSLTWNRFLFASIFEGWFNCFIDWNQWVTTLEGWSACLWNTLRTCASYVSAGWNYFFHHRLVLDSNRSSVDIHSSQFKL</sequence>
<evidence type="ECO:0000313" key="2">
    <source>
        <dbReference type="Proteomes" id="UP000267979"/>
    </source>
</evidence>
<dbReference type="AlphaFoldDB" id="A0A3R9M7D4"/>
<reference evidence="1 2" key="1">
    <citation type="submission" date="2018-11" db="EMBL/GenBank/DDBJ databases">
        <title>Species Designations Belie Phenotypic and Genotypic Heterogeneity in Oral Streptococci.</title>
        <authorList>
            <person name="Velsko I."/>
        </authorList>
    </citation>
    <scope>NUCLEOTIDE SEQUENCE [LARGE SCALE GENOMIC DNA]</scope>
    <source>
        <strain evidence="1 2">BCC52</strain>
    </source>
</reference>
<accession>A0A3R9M7D4</accession>
<proteinExistence type="predicted"/>
<gene>
    <name evidence="1" type="ORF">D8844_09950</name>
</gene>
<dbReference type="EMBL" id="RMVK01000021">
    <property type="protein sequence ID" value="RSK14263.1"/>
    <property type="molecule type" value="Genomic_DNA"/>
</dbReference>
<comment type="caution">
    <text evidence="1">The sequence shown here is derived from an EMBL/GenBank/DDBJ whole genome shotgun (WGS) entry which is preliminary data.</text>
</comment>
<name>A0A3R9M7D4_STROR</name>
<dbReference type="Proteomes" id="UP000267979">
    <property type="component" value="Unassembled WGS sequence"/>
</dbReference>
<evidence type="ECO:0000313" key="1">
    <source>
        <dbReference type="EMBL" id="RSK14263.1"/>
    </source>
</evidence>